<name>A0AB34Z2T6_BORAF</name>
<gene>
    <name evidence="2" type="ORF">HNP63_001052</name>
</gene>
<reference evidence="2 3" key="1">
    <citation type="submission" date="2020-08" db="EMBL/GenBank/DDBJ databases">
        <title>Genomic Encyclopedia of Type Strains, Phase IV (KMG-IV): sequencing the most valuable type-strain genomes for metagenomic binning, comparative biology and taxonomic classification.</title>
        <authorList>
            <person name="Goeker M."/>
        </authorList>
    </citation>
    <scope>NUCLEOTIDE SEQUENCE [LARGE SCALE GENOMIC DNA]</scope>
    <source>
        <strain evidence="2 3">DSM 10508</strain>
    </source>
</reference>
<evidence type="ECO:0000259" key="1">
    <source>
        <dbReference type="Pfam" id="PF13614"/>
    </source>
</evidence>
<evidence type="ECO:0000313" key="2">
    <source>
        <dbReference type="EMBL" id="MBB5141631.1"/>
    </source>
</evidence>
<dbReference type="InterPro" id="IPR025669">
    <property type="entry name" value="AAA_dom"/>
</dbReference>
<dbReference type="InterPro" id="IPR027417">
    <property type="entry name" value="P-loop_NTPase"/>
</dbReference>
<dbReference type="Gene3D" id="3.40.50.300">
    <property type="entry name" value="P-loop containing nucleotide triphosphate hydrolases"/>
    <property type="match status" value="1"/>
</dbReference>
<dbReference type="EMBL" id="JACHGM010000006">
    <property type="protein sequence ID" value="MBB5141631.1"/>
    <property type="molecule type" value="Genomic_DNA"/>
</dbReference>
<sequence length="126" mass="14621">MIDTPLSLDFLLKNVLNVSDHIVIPVQVERWSPVESLVILMETIGDIQSLRNKIFNISIVENQFIKNRNTLKDLENALFKEYGKYIKGKVHFYNSIKIIINKLLEPSLKAKYYKEIGSTLRNILCL</sequence>
<protein>
    <submittedName>
        <fullName evidence="2">Cellulose biosynthesis protein BcsQ</fullName>
    </submittedName>
</protein>
<dbReference type="Pfam" id="PF13614">
    <property type="entry name" value="AAA_31"/>
    <property type="match status" value="1"/>
</dbReference>
<dbReference type="AlphaFoldDB" id="A0AB34Z2T6"/>
<dbReference type="Proteomes" id="UP000529652">
    <property type="component" value="Unassembled WGS sequence"/>
</dbReference>
<proteinExistence type="predicted"/>
<feature type="domain" description="AAA" evidence="1">
    <location>
        <begin position="1"/>
        <end position="56"/>
    </location>
</feature>
<accession>A0AB34Z2T6</accession>
<dbReference type="SUPFAM" id="SSF52540">
    <property type="entry name" value="P-loop containing nucleoside triphosphate hydrolases"/>
    <property type="match status" value="1"/>
</dbReference>
<evidence type="ECO:0000313" key="3">
    <source>
        <dbReference type="Proteomes" id="UP000529652"/>
    </source>
</evidence>
<comment type="caution">
    <text evidence="2">The sequence shown here is derived from an EMBL/GenBank/DDBJ whole genome shotgun (WGS) entry which is preliminary data.</text>
</comment>
<organism evidence="2 3">
    <name type="scientific">Borreliella afzelii</name>
    <name type="common">Borrelia afzelii</name>
    <dbReference type="NCBI Taxonomy" id="29518"/>
    <lineage>
        <taxon>Bacteria</taxon>
        <taxon>Pseudomonadati</taxon>
        <taxon>Spirochaetota</taxon>
        <taxon>Spirochaetia</taxon>
        <taxon>Spirochaetales</taxon>
        <taxon>Borreliaceae</taxon>
        <taxon>Borreliella</taxon>
    </lineage>
</organism>